<organism evidence="4">
    <name type="scientific">Schistocephalus solidus</name>
    <name type="common">Tapeworm</name>
    <dbReference type="NCBI Taxonomy" id="70667"/>
    <lineage>
        <taxon>Eukaryota</taxon>
        <taxon>Metazoa</taxon>
        <taxon>Spiralia</taxon>
        <taxon>Lophotrochozoa</taxon>
        <taxon>Platyhelminthes</taxon>
        <taxon>Cestoda</taxon>
        <taxon>Eucestoda</taxon>
        <taxon>Diphyllobothriidea</taxon>
        <taxon>Diphyllobothriidae</taxon>
        <taxon>Schistocephalus</taxon>
    </lineage>
</organism>
<evidence type="ECO:0000313" key="3">
    <source>
        <dbReference type="Proteomes" id="UP000275846"/>
    </source>
</evidence>
<evidence type="ECO:0000256" key="1">
    <source>
        <dbReference type="SAM" id="MobiDB-lite"/>
    </source>
</evidence>
<dbReference type="WBParaSite" id="SSLN_0002012901-mRNA-1">
    <property type="protein sequence ID" value="SSLN_0002012901-mRNA-1"/>
    <property type="gene ID" value="SSLN_0002012901"/>
</dbReference>
<sequence length="87" mass="9183">MAISGLSAIISQPYPTPGAAAPKARTRDLVGQKSNALPTAIPARLLAGFDREYEQWLLGVHSSVTGHIRHVVPWGRLSNPASSLLAA</sequence>
<evidence type="ECO:0000313" key="2">
    <source>
        <dbReference type="EMBL" id="VDM05786.1"/>
    </source>
</evidence>
<evidence type="ECO:0000313" key="4">
    <source>
        <dbReference type="WBParaSite" id="SSLN_0002012901-mRNA-1"/>
    </source>
</evidence>
<reference evidence="4" key="1">
    <citation type="submission" date="2016-06" db="UniProtKB">
        <authorList>
            <consortium name="WormBaseParasite"/>
        </authorList>
    </citation>
    <scope>IDENTIFICATION</scope>
</reference>
<gene>
    <name evidence="2" type="ORF">SSLN_LOCUS19400</name>
</gene>
<protein>
    <submittedName>
        <fullName evidence="4">Transposase</fullName>
    </submittedName>
</protein>
<keyword evidence="3" id="KW-1185">Reference proteome</keyword>
<dbReference type="OrthoDB" id="6321681at2759"/>
<dbReference type="Proteomes" id="UP000275846">
    <property type="component" value="Unassembled WGS sequence"/>
</dbReference>
<proteinExistence type="predicted"/>
<dbReference type="AlphaFoldDB" id="A0A183TSF2"/>
<reference evidence="2 3" key="2">
    <citation type="submission" date="2018-11" db="EMBL/GenBank/DDBJ databases">
        <authorList>
            <consortium name="Pathogen Informatics"/>
        </authorList>
    </citation>
    <scope>NUCLEOTIDE SEQUENCE [LARGE SCALE GENOMIC DNA]</scope>
    <source>
        <strain evidence="2 3">NST_G2</strain>
    </source>
</reference>
<name>A0A183TSF2_SCHSO</name>
<dbReference type="EMBL" id="UYSU01047325">
    <property type="protein sequence ID" value="VDM05786.1"/>
    <property type="molecule type" value="Genomic_DNA"/>
</dbReference>
<accession>A0A183TSF2</accession>
<feature type="region of interest" description="Disordered" evidence="1">
    <location>
        <begin position="1"/>
        <end position="24"/>
    </location>
</feature>